<dbReference type="Gene3D" id="3.30.450.20">
    <property type="entry name" value="PAS domain"/>
    <property type="match status" value="2"/>
</dbReference>
<dbReference type="Pfam" id="PF13426">
    <property type="entry name" value="PAS_9"/>
    <property type="match status" value="2"/>
</dbReference>
<dbReference type="EMBL" id="CP001087">
    <property type="protein sequence ID" value="ACN14850.1"/>
    <property type="molecule type" value="Genomic_DNA"/>
</dbReference>
<dbReference type="InterPro" id="IPR052163">
    <property type="entry name" value="DGC-Regulatory_Protein"/>
</dbReference>
<feature type="coiled-coil region" evidence="1">
    <location>
        <begin position="142"/>
        <end position="169"/>
    </location>
</feature>
<dbReference type="PROSITE" id="PS50887">
    <property type="entry name" value="GGDEF"/>
    <property type="match status" value="1"/>
</dbReference>
<dbReference type="HOGENOM" id="CLU_584907_0_0_7"/>
<protein>
    <submittedName>
        <fullName evidence="5">Signal transduction family protein (GGDEF domain protein)</fullName>
    </submittedName>
</protein>
<dbReference type="Proteomes" id="UP000000442">
    <property type="component" value="Chromosome"/>
</dbReference>
<name>C0QB51_DESAH</name>
<dbReference type="SMART" id="SM00091">
    <property type="entry name" value="PAS"/>
    <property type="match status" value="2"/>
</dbReference>
<evidence type="ECO:0000256" key="1">
    <source>
        <dbReference type="SAM" id="Coils"/>
    </source>
</evidence>
<feature type="domain" description="PAS" evidence="2">
    <location>
        <begin position="40"/>
        <end position="92"/>
    </location>
</feature>
<feature type="coiled-coil region" evidence="1">
    <location>
        <begin position="5"/>
        <end position="39"/>
    </location>
</feature>
<evidence type="ECO:0000259" key="2">
    <source>
        <dbReference type="PROSITE" id="PS50112"/>
    </source>
</evidence>
<dbReference type="KEGG" id="dat:HRM2_17460"/>
<evidence type="ECO:0000259" key="3">
    <source>
        <dbReference type="PROSITE" id="PS50113"/>
    </source>
</evidence>
<keyword evidence="6" id="KW-1185">Reference proteome</keyword>
<dbReference type="CDD" id="cd00130">
    <property type="entry name" value="PAS"/>
    <property type="match status" value="2"/>
</dbReference>
<dbReference type="STRING" id="177437.HRM2_17460"/>
<dbReference type="PROSITE" id="PS50113">
    <property type="entry name" value="PAC"/>
    <property type="match status" value="2"/>
</dbReference>
<feature type="domain" description="PAC" evidence="3">
    <location>
        <begin position="233"/>
        <end position="284"/>
    </location>
</feature>
<dbReference type="InterPro" id="IPR000014">
    <property type="entry name" value="PAS"/>
</dbReference>
<dbReference type="InterPro" id="IPR001610">
    <property type="entry name" value="PAC"/>
</dbReference>
<dbReference type="eggNOG" id="COG3706">
    <property type="taxonomic scope" value="Bacteria"/>
</dbReference>
<dbReference type="OrthoDB" id="5333838at2"/>
<dbReference type="InterPro" id="IPR035965">
    <property type="entry name" value="PAS-like_dom_sf"/>
</dbReference>
<keyword evidence="1" id="KW-0175">Coiled coil</keyword>
<dbReference type="Pfam" id="PF00990">
    <property type="entry name" value="GGDEF"/>
    <property type="match status" value="1"/>
</dbReference>
<proteinExistence type="predicted"/>
<evidence type="ECO:0000259" key="4">
    <source>
        <dbReference type="PROSITE" id="PS50887"/>
    </source>
</evidence>
<dbReference type="InterPro" id="IPR000160">
    <property type="entry name" value="GGDEF_dom"/>
</dbReference>
<dbReference type="Gene3D" id="3.30.70.270">
    <property type="match status" value="1"/>
</dbReference>
<dbReference type="InterPro" id="IPR000700">
    <property type="entry name" value="PAS-assoc_C"/>
</dbReference>
<feature type="domain" description="PAC" evidence="3">
    <location>
        <begin position="106"/>
        <end position="158"/>
    </location>
</feature>
<dbReference type="CDD" id="cd01949">
    <property type="entry name" value="GGDEF"/>
    <property type="match status" value="1"/>
</dbReference>
<sequence>MVEGFEMDIDEAKKLVNKIADLEKQLKELQVQSQKQIDESLSKYRRVINSTSEGYLELDLDFKIVDFNITILKLLGKDEPMLLNHSIEKLYEKSNIFVHFANRNHLSFEATFFTGNGEKIPLLLKRSIMHDNKGKPCGYLVLLTELTELKKAQENLQQAEARYRIMYKNAIQGMYQCALDGCFLSVNPALAKIFGFENTHELLHRPGGVASLYKNKKDRQPLLEALQKYHIVKNYEVEMQRDDGRPVWALINARLAEDSQGLSFIEGILIDNTEKRIAEEKIRQSRERFRHLADHDNLTNLFNTRYLYSALDRLIEESNRTLKPFSLVFLDMDNFKHVVDTHGHLNGSQALKEVSTTLGEGLNTPAFGVAYGGDEFVLVLPDTGKEGALKQIQEIRKRMKQTIYLKDKGLEVRMSASFGIATYPEDSDDREGLLALADEAMFRVKNRGKDAVGLTSACGSQGCGPIL</sequence>
<dbReference type="PANTHER" id="PTHR46663:SF2">
    <property type="entry name" value="GGDEF DOMAIN-CONTAINING PROTEIN"/>
    <property type="match status" value="1"/>
</dbReference>
<organism evidence="5 6">
    <name type="scientific">Desulforapulum autotrophicum (strain ATCC 43914 / DSM 3382 / VKM B-1955 / HRM2)</name>
    <name type="common">Desulfobacterium autotrophicum</name>
    <dbReference type="NCBI Taxonomy" id="177437"/>
    <lineage>
        <taxon>Bacteria</taxon>
        <taxon>Pseudomonadati</taxon>
        <taxon>Thermodesulfobacteriota</taxon>
        <taxon>Desulfobacteria</taxon>
        <taxon>Desulfobacterales</taxon>
        <taxon>Desulfobacteraceae</taxon>
        <taxon>Desulforapulum</taxon>
    </lineage>
</organism>
<dbReference type="NCBIfam" id="TIGR00229">
    <property type="entry name" value="sensory_box"/>
    <property type="match status" value="2"/>
</dbReference>
<dbReference type="AlphaFoldDB" id="C0QB51"/>
<feature type="domain" description="GGDEF" evidence="4">
    <location>
        <begin position="323"/>
        <end position="457"/>
    </location>
</feature>
<dbReference type="NCBIfam" id="TIGR00254">
    <property type="entry name" value="GGDEF"/>
    <property type="match status" value="1"/>
</dbReference>
<dbReference type="SMART" id="SM00086">
    <property type="entry name" value="PAC"/>
    <property type="match status" value="2"/>
</dbReference>
<dbReference type="InterPro" id="IPR029787">
    <property type="entry name" value="Nucleotide_cyclase"/>
</dbReference>
<evidence type="ECO:0000313" key="5">
    <source>
        <dbReference type="EMBL" id="ACN14850.1"/>
    </source>
</evidence>
<reference evidence="5 6" key="1">
    <citation type="journal article" date="2009" name="Environ. Microbiol.">
        <title>Genome sequence of Desulfobacterium autotrophicum HRM2, a marine sulfate reducer oxidizing organic carbon completely to carbon dioxide.</title>
        <authorList>
            <person name="Strittmatter A.W."/>
            <person name="Liesegang H."/>
            <person name="Rabus R."/>
            <person name="Decker I."/>
            <person name="Amann J."/>
            <person name="Andres S."/>
            <person name="Henne A."/>
            <person name="Fricke W.F."/>
            <person name="Martinez-Arias R."/>
            <person name="Bartels D."/>
            <person name="Goesmann A."/>
            <person name="Krause L."/>
            <person name="Puehler A."/>
            <person name="Klenk H.P."/>
            <person name="Richter M."/>
            <person name="Schuler M."/>
            <person name="Gloeckner F.O."/>
            <person name="Meyerdierks A."/>
            <person name="Gottschalk G."/>
            <person name="Amann R."/>
        </authorList>
    </citation>
    <scope>NUCLEOTIDE SEQUENCE [LARGE SCALE GENOMIC DNA]</scope>
    <source>
        <strain evidence="6">ATCC 43914 / DSM 3382 / HRM2</strain>
    </source>
</reference>
<dbReference type="InterPro" id="IPR043128">
    <property type="entry name" value="Rev_trsase/Diguanyl_cyclase"/>
</dbReference>
<dbReference type="SUPFAM" id="SSF55073">
    <property type="entry name" value="Nucleotide cyclase"/>
    <property type="match status" value="1"/>
</dbReference>
<accession>C0QB51</accession>
<dbReference type="PROSITE" id="PS50112">
    <property type="entry name" value="PAS"/>
    <property type="match status" value="1"/>
</dbReference>
<gene>
    <name evidence="5" type="ordered locus">HRM2_17460</name>
</gene>
<evidence type="ECO:0000313" key="6">
    <source>
        <dbReference type="Proteomes" id="UP000000442"/>
    </source>
</evidence>
<dbReference type="SUPFAM" id="SSF55785">
    <property type="entry name" value="PYP-like sensor domain (PAS domain)"/>
    <property type="match status" value="2"/>
</dbReference>
<dbReference type="PANTHER" id="PTHR46663">
    <property type="entry name" value="DIGUANYLATE CYCLASE DGCT-RELATED"/>
    <property type="match status" value="1"/>
</dbReference>
<dbReference type="SMART" id="SM00267">
    <property type="entry name" value="GGDEF"/>
    <property type="match status" value="1"/>
</dbReference>